<dbReference type="Gene3D" id="3.40.50.410">
    <property type="entry name" value="von Willebrand factor, type A domain"/>
    <property type="match status" value="1"/>
</dbReference>
<feature type="domain" description="VWFA" evidence="3">
    <location>
        <begin position="383"/>
        <end position="526"/>
    </location>
</feature>
<feature type="transmembrane region" description="Helical" evidence="2">
    <location>
        <begin position="58"/>
        <end position="83"/>
    </location>
</feature>
<evidence type="ECO:0000313" key="4">
    <source>
        <dbReference type="EMBL" id="ETO24317.1"/>
    </source>
</evidence>
<comment type="caution">
    <text evidence="4">The sequence shown here is derived from an EMBL/GenBank/DDBJ whole genome shotgun (WGS) entry which is preliminary data.</text>
</comment>
<keyword evidence="2" id="KW-1133">Transmembrane helix</keyword>
<dbReference type="Proteomes" id="UP000023152">
    <property type="component" value="Unassembled WGS sequence"/>
</dbReference>
<evidence type="ECO:0000256" key="1">
    <source>
        <dbReference type="SAM" id="MobiDB-lite"/>
    </source>
</evidence>
<dbReference type="SUPFAM" id="SSF53300">
    <property type="entry name" value="vWA-like"/>
    <property type="match status" value="1"/>
</dbReference>
<dbReference type="PANTHER" id="PTHR46503:SF1">
    <property type="entry name" value="INTER-ALPHA-TRYPSIN INHIBITOR HEAVY CHAIN-LIKE PROTEIN"/>
    <property type="match status" value="1"/>
</dbReference>
<organism evidence="4 5">
    <name type="scientific">Reticulomyxa filosa</name>
    <dbReference type="NCBI Taxonomy" id="46433"/>
    <lineage>
        <taxon>Eukaryota</taxon>
        <taxon>Sar</taxon>
        <taxon>Rhizaria</taxon>
        <taxon>Retaria</taxon>
        <taxon>Foraminifera</taxon>
        <taxon>Monothalamids</taxon>
        <taxon>Reticulomyxidae</taxon>
        <taxon>Reticulomyxa</taxon>
    </lineage>
</organism>
<keyword evidence="2" id="KW-0812">Transmembrane</keyword>
<evidence type="ECO:0000259" key="3">
    <source>
        <dbReference type="PROSITE" id="PS50234"/>
    </source>
</evidence>
<dbReference type="EMBL" id="ASPP01009302">
    <property type="protein sequence ID" value="ETO24317.1"/>
    <property type="molecule type" value="Genomic_DNA"/>
</dbReference>
<sequence length="526" mass="60208">MDGFDGFRPLCPVIMFQDQEDSVTQLFSIHCEKLQVDVECYENGPIKPIKQFRTRKKLLFSLCCLSLCFLVSFFFEMFTYSMIMTPPKKKQTIKIKNKINNNNQLNCIFLLPTSGTVMSVSLRIGEDRVLTTAVVSNKDKNEIIEGNQNKSKKKEQVGGTPEFDLPPDQHIPDLFRLPFNGVKSGETIHVSCYYLQTLEYYKTGYALSIPLYFPKGAIVENVKWEDVVQVRCKINALSSNTKVCFQIFYIHSTFFFAHNLGFSLVFFFCTLRTYMFFKKGNTLQFVRSHEVSTKKLEDGSIIVKTLECIPVPEGNRDDHPMYSLEEPLSSTGRDFELSFSVKSEGIVVHAISKKDEETEQKDSHSMCVFVTPPISLSKTFGRAIFFILDRSGSMTGEPFQEATRALYRGLDRLREIDMFGVCSFDHRQMYFKQTLISATKENVNAAKAWIQQYGPTKGGTVMDAPIEKALEVLEESDLLPFIMLITDGAVHNEKEICNEIKQKQIRTRFLTLGIGSYCNWFFLKVE</sequence>
<keyword evidence="5" id="KW-1185">Reference proteome</keyword>
<accession>X6NG53</accession>
<dbReference type="PANTHER" id="PTHR46503">
    <property type="entry name" value="INTER-ALPHA-TRYPSIN INHIBITOR HEAVY CHAIN-LIKE PROTEIN"/>
    <property type="match status" value="1"/>
</dbReference>
<dbReference type="InterPro" id="IPR002035">
    <property type="entry name" value="VWF_A"/>
</dbReference>
<dbReference type="InterPro" id="IPR036465">
    <property type="entry name" value="vWFA_dom_sf"/>
</dbReference>
<gene>
    <name evidence="4" type="ORF">RFI_12843</name>
</gene>
<dbReference type="AlphaFoldDB" id="X6NG53"/>
<reference evidence="4 5" key="1">
    <citation type="journal article" date="2013" name="Curr. Biol.">
        <title>The Genome of the Foraminiferan Reticulomyxa filosa.</title>
        <authorList>
            <person name="Glockner G."/>
            <person name="Hulsmann N."/>
            <person name="Schleicher M."/>
            <person name="Noegel A.A."/>
            <person name="Eichinger L."/>
            <person name="Gallinger C."/>
            <person name="Pawlowski J."/>
            <person name="Sierra R."/>
            <person name="Euteneuer U."/>
            <person name="Pillet L."/>
            <person name="Moustafa A."/>
            <person name="Platzer M."/>
            <person name="Groth M."/>
            <person name="Szafranski K."/>
            <person name="Schliwa M."/>
        </authorList>
    </citation>
    <scope>NUCLEOTIDE SEQUENCE [LARGE SCALE GENOMIC DNA]</scope>
</reference>
<feature type="transmembrane region" description="Helical" evidence="2">
    <location>
        <begin position="248"/>
        <end position="269"/>
    </location>
</feature>
<proteinExistence type="predicted"/>
<feature type="region of interest" description="Disordered" evidence="1">
    <location>
        <begin position="144"/>
        <end position="166"/>
    </location>
</feature>
<protein>
    <recommendedName>
        <fullName evidence="3">VWFA domain-containing protein</fullName>
    </recommendedName>
</protein>
<dbReference type="PROSITE" id="PS50234">
    <property type="entry name" value="VWFA"/>
    <property type="match status" value="1"/>
</dbReference>
<evidence type="ECO:0000256" key="2">
    <source>
        <dbReference type="SAM" id="Phobius"/>
    </source>
</evidence>
<evidence type="ECO:0000313" key="5">
    <source>
        <dbReference type="Proteomes" id="UP000023152"/>
    </source>
</evidence>
<dbReference type="Pfam" id="PF13768">
    <property type="entry name" value="VWA_3"/>
    <property type="match status" value="1"/>
</dbReference>
<dbReference type="OrthoDB" id="1729737at2759"/>
<name>X6NG53_RETFI</name>
<keyword evidence="2" id="KW-0472">Membrane</keyword>